<comment type="caution">
    <text evidence="2">The sequence shown here is derived from an EMBL/GenBank/DDBJ whole genome shotgun (WGS) entry which is preliminary data.</text>
</comment>
<dbReference type="InterPro" id="IPR015421">
    <property type="entry name" value="PyrdxlP-dep_Trfase_major"/>
</dbReference>
<dbReference type="Pfam" id="PF00266">
    <property type="entry name" value="Aminotran_5"/>
    <property type="match status" value="1"/>
</dbReference>
<dbReference type="InterPro" id="IPR015424">
    <property type="entry name" value="PyrdxlP-dep_Trfase"/>
</dbReference>
<proteinExistence type="predicted"/>
<organism evidence="2">
    <name type="scientific">marine sediment metagenome</name>
    <dbReference type="NCBI Taxonomy" id="412755"/>
    <lineage>
        <taxon>unclassified sequences</taxon>
        <taxon>metagenomes</taxon>
        <taxon>ecological metagenomes</taxon>
    </lineage>
</organism>
<dbReference type="PANTHER" id="PTHR43586:SF15">
    <property type="entry name" value="BLR3095 PROTEIN"/>
    <property type="match status" value="1"/>
</dbReference>
<name>X0Y605_9ZZZZ</name>
<dbReference type="Gene3D" id="3.40.640.10">
    <property type="entry name" value="Type I PLP-dependent aspartate aminotransferase-like (Major domain)"/>
    <property type="match status" value="1"/>
</dbReference>
<evidence type="ECO:0000313" key="2">
    <source>
        <dbReference type="EMBL" id="GAG32301.1"/>
    </source>
</evidence>
<gene>
    <name evidence="2" type="ORF">S01H1_66649</name>
</gene>
<feature type="non-terminal residue" evidence="2">
    <location>
        <position position="1"/>
    </location>
</feature>
<dbReference type="PANTHER" id="PTHR43586">
    <property type="entry name" value="CYSTEINE DESULFURASE"/>
    <property type="match status" value="1"/>
</dbReference>
<accession>X0Y605</accession>
<dbReference type="AlphaFoldDB" id="X0Y605"/>
<evidence type="ECO:0000259" key="1">
    <source>
        <dbReference type="Pfam" id="PF00266"/>
    </source>
</evidence>
<dbReference type="SUPFAM" id="SSF53383">
    <property type="entry name" value="PLP-dependent transferases"/>
    <property type="match status" value="1"/>
</dbReference>
<dbReference type="EMBL" id="BARS01044082">
    <property type="protein sequence ID" value="GAG32301.1"/>
    <property type="molecule type" value="Genomic_DNA"/>
</dbReference>
<feature type="domain" description="Aminotransferase class V" evidence="1">
    <location>
        <begin position="15"/>
        <end position="247"/>
    </location>
</feature>
<reference evidence="2" key="1">
    <citation type="journal article" date="2014" name="Front. Microbiol.">
        <title>High frequency of phylogenetically diverse reductive dehalogenase-homologous genes in deep subseafloor sedimentary metagenomes.</title>
        <authorList>
            <person name="Kawai M."/>
            <person name="Futagami T."/>
            <person name="Toyoda A."/>
            <person name="Takaki Y."/>
            <person name="Nishi S."/>
            <person name="Hori S."/>
            <person name="Arai W."/>
            <person name="Tsubouchi T."/>
            <person name="Morono Y."/>
            <person name="Uchiyama I."/>
            <person name="Ito T."/>
            <person name="Fujiyama A."/>
            <person name="Inagaki F."/>
            <person name="Takami H."/>
        </authorList>
    </citation>
    <scope>NUCLEOTIDE SEQUENCE</scope>
    <source>
        <strain evidence="2">Expedition CK06-06</strain>
    </source>
</reference>
<protein>
    <recommendedName>
        <fullName evidence="1">Aminotransferase class V domain-containing protein</fullName>
    </recommendedName>
</protein>
<sequence>DKQLGMAGRENQFAQRERLRELVGQMYGLSRDEIGICSCTSEAYNLASLALQLTEEDEVIINELDFPAGTTPWLQPHCAAGVKVWKAKGGCLRVEGLIPLLGRKTRLVTSSLVSFYNGFMINLPVLIEAVRKHSNALVALDVTQALGRVPLDLRGVDLIISSSYKWILGSHGSGLVGVPANGRDVWTVPAGGWFHIENPFGKDRFKRAGSRHGADSFGVGMPGFPAIYAVRAGLEYITDIGVDAIVRTAS</sequence>
<dbReference type="InterPro" id="IPR000192">
    <property type="entry name" value="Aminotrans_V_dom"/>
</dbReference>
<feature type="non-terminal residue" evidence="2">
    <location>
        <position position="250"/>
    </location>
</feature>